<reference evidence="1" key="1">
    <citation type="submission" date="2021-01" db="EMBL/GenBank/DDBJ databases">
        <authorList>
            <consortium name="Genoscope - CEA"/>
            <person name="William W."/>
        </authorList>
    </citation>
    <scope>NUCLEOTIDE SEQUENCE</scope>
</reference>
<evidence type="ECO:0000313" key="2">
    <source>
        <dbReference type="Proteomes" id="UP000683925"/>
    </source>
</evidence>
<dbReference type="EMBL" id="CAJJDP010000204">
    <property type="protein sequence ID" value="CAD8215027.1"/>
    <property type="molecule type" value="Genomic_DNA"/>
</dbReference>
<evidence type="ECO:0000313" key="1">
    <source>
        <dbReference type="EMBL" id="CAD8215027.1"/>
    </source>
</evidence>
<organism evidence="1 2">
    <name type="scientific">Paramecium octaurelia</name>
    <dbReference type="NCBI Taxonomy" id="43137"/>
    <lineage>
        <taxon>Eukaryota</taxon>
        <taxon>Sar</taxon>
        <taxon>Alveolata</taxon>
        <taxon>Ciliophora</taxon>
        <taxon>Intramacronucleata</taxon>
        <taxon>Oligohymenophorea</taxon>
        <taxon>Peniculida</taxon>
        <taxon>Parameciidae</taxon>
        <taxon>Paramecium</taxon>
    </lineage>
</organism>
<comment type="caution">
    <text evidence="1">The sequence shown here is derived from an EMBL/GenBank/DDBJ whole genome shotgun (WGS) entry which is preliminary data.</text>
</comment>
<dbReference type="AlphaFoldDB" id="A0A8S1YPY6"/>
<dbReference type="Proteomes" id="UP000683925">
    <property type="component" value="Unassembled WGS sequence"/>
</dbReference>
<gene>
    <name evidence="1" type="ORF">POCTA_138.1.T2000002</name>
</gene>
<keyword evidence="2" id="KW-1185">Reference proteome</keyword>
<accession>A0A8S1YPY6</accession>
<proteinExistence type="predicted"/>
<protein>
    <submittedName>
        <fullName evidence="1">Uncharacterized protein</fullName>
    </submittedName>
</protein>
<name>A0A8S1YPY6_PAROT</name>
<sequence>MKTVQSHYSQFSETELVSCGFDEFRIWDKYIQSVANKGYKIHLINDQKLSLGNYGQWSFKQNTNKTIKLTKNNKSEDDMNFQILHNQEKNVLLIRYKYHIYLFRQLVDGILKVDKLLNCQIKQIFRNITHNGEYLVFWI</sequence>